<accession>A0A562PX19</accession>
<reference evidence="1 2" key="1">
    <citation type="journal article" date="2015" name="Stand. Genomic Sci.">
        <title>Genomic Encyclopedia of Bacterial and Archaeal Type Strains, Phase III: the genomes of soil and plant-associated and newly described type strains.</title>
        <authorList>
            <person name="Whitman W.B."/>
            <person name="Woyke T."/>
            <person name="Klenk H.P."/>
            <person name="Zhou Y."/>
            <person name="Lilburn T.G."/>
            <person name="Beck B.J."/>
            <person name="De Vos P."/>
            <person name="Vandamme P."/>
            <person name="Eisen J.A."/>
            <person name="Garrity G."/>
            <person name="Hugenholtz P."/>
            <person name="Kyrpides N.C."/>
        </authorList>
    </citation>
    <scope>NUCLEOTIDE SEQUENCE [LARGE SCALE GENOMIC DNA]</scope>
    <source>
        <strain evidence="1 2">CGMCC 1.6858</strain>
    </source>
</reference>
<proteinExistence type="predicted"/>
<gene>
    <name evidence="1" type="ORF">IQ22_04097</name>
</gene>
<name>A0A562PX19_9PSED</name>
<dbReference type="EMBL" id="VLKY01000019">
    <property type="protein sequence ID" value="TWI48964.1"/>
    <property type="molecule type" value="Genomic_DNA"/>
</dbReference>
<sequence length="104" mass="11312">MKAYLATDGCVHLVLKTQAEIDALWSIASHIGGTTQTLRAVFCDGTTAEPGLQDALLPFASRHETDTPNLQPGDPSAVLENQYGQYLDGTLFFRPLARRRGSHV</sequence>
<keyword evidence="2" id="KW-1185">Reference proteome</keyword>
<protein>
    <submittedName>
        <fullName evidence="1">Uncharacterized protein</fullName>
    </submittedName>
</protein>
<dbReference type="AlphaFoldDB" id="A0A562PX19"/>
<dbReference type="Proteomes" id="UP000316905">
    <property type="component" value="Unassembled WGS sequence"/>
</dbReference>
<comment type="caution">
    <text evidence="1">The sequence shown here is derived from an EMBL/GenBank/DDBJ whole genome shotgun (WGS) entry which is preliminary data.</text>
</comment>
<evidence type="ECO:0000313" key="2">
    <source>
        <dbReference type="Proteomes" id="UP000316905"/>
    </source>
</evidence>
<organism evidence="1 2">
    <name type="scientific">Pseudomonas duriflava</name>
    <dbReference type="NCBI Taxonomy" id="459528"/>
    <lineage>
        <taxon>Bacteria</taxon>
        <taxon>Pseudomonadati</taxon>
        <taxon>Pseudomonadota</taxon>
        <taxon>Gammaproteobacteria</taxon>
        <taxon>Pseudomonadales</taxon>
        <taxon>Pseudomonadaceae</taxon>
        <taxon>Pseudomonas</taxon>
    </lineage>
</organism>
<evidence type="ECO:0000313" key="1">
    <source>
        <dbReference type="EMBL" id="TWI48964.1"/>
    </source>
</evidence>